<evidence type="ECO:0000313" key="1">
    <source>
        <dbReference type="EMBL" id="KAI3720450.1"/>
    </source>
</evidence>
<reference evidence="1 2" key="2">
    <citation type="journal article" date="2022" name="Mol. Ecol. Resour.">
        <title>The genomes of chicory, endive, great burdock and yacon provide insights into Asteraceae paleo-polyploidization history and plant inulin production.</title>
        <authorList>
            <person name="Fan W."/>
            <person name="Wang S."/>
            <person name="Wang H."/>
            <person name="Wang A."/>
            <person name="Jiang F."/>
            <person name="Liu H."/>
            <person name="Zhao H."/>
            <person name="Xu D."/>
            <person name="Zhang Y."/>
        </authorList>
    </citation>
    <scope>NUCLEOTIDE SEQUENCE [LARGE SCALE GENOMIC DNA]</scope>
    <source>
        <strain evidence="2">cv. Niubang</strain>
    </source>
</reference>
<protein>
    <submittedName>
        <fullName evidence="1">Uncharacterized protein</fullName>
    </submittedName>
</protein>
<comment type="caution">
    <text evidence="1">The sequence shown here is derived from an EMBL/GenBank/DDBJ whole genome shotgun (WGS) entry which is preliminary data.</text>
</comment>
<dbReference type="Proteomes" id="UP001055879">
    <property type="component" value="Linkage Group LG06"/>
</dbReference>
<organism evidence="1 2">
    <name type="scientific">Arctium lappa</name>
    <name type="common">Greater burdock</name>
    <name type="synonym">Lappa major</name>
    <dbReference type="NCBI Taxonomy" id="4217"/>
    <lineage>
        <taxon>Eukaryota</taxon>
        <taxon>Viridiplantae</taxon>
        <taxon>Streptophyta</taxon>
        <taxon>Embryophyta</taxon>
        <taxon>Tracheophyta</taxon>
        <taxon>Spermatophyta</taxon>
        <taxon>Magnoliopsida</taxon>
        <taxon>eudicotyledons</taxon>
        <taxon>Gunneridae</taxon>
        <taxon>Pentapetalae</taxon>
        <taxon>asterids</taxon>
        <taxon>campanulids</taxon>
        <taxon>Asterales</taxon>
        <taxon>Asteraceae</taxon>
        <taxon>Carduoideae</taxon>
        <taxon>Cardueae</taxon>
        <taxon>Arctiinae</taxon>
        <taxon>Arctium</taxon>
    </lineage>
</organism>
<accession>A0ACB9BEQ9</accession>
<name>A0ACB9BEQ9_ARCLA</name>
<proteinExistence type="predicted"/>
<dbReference type="EMBL" id="CM042052">
    <property type="protein sequence ID" value="KAI3720450.1"/>
    <property type="molecule type" value="Genomic_DNA"/>
</dbReference>
<gene>
    <name evidence="1" type="ORF">L6452_21368</name>
</gene>
<keyword evidence="2" id="KW-1185">Reference proteome</keyword>
<reference evidence="2" key="1">
    <citation type="journal article" date="2022" name="Mol. Ecol. Resour.">
        <title>The genomes of chicory, endive, great burdock and yacon provide insights into Asteraceae palaeo-polyploidization history and plant inulin production.</title>
        <authorList>
            <person name="Fan W."/>
            <person name="Wang S."/>
            <person name="Wang H."/>
            <person name="Wang A."/>
            <person name="Jiang F."/>
            <person name="Liu H."/>
            <person name="Zhao H."/>
            <person name="Xu D."/>
            <person name="Zhang Y."/>
        </authorList>
    </citation>
    <scope>NUCLEOTIDE SEQUENCE [LARGE SCALE GENOMIC DNA]</scope>
    <source>
        <strain evidence="2">cv. Niubang</strain>
    </source>
</reference>
<evidence type="ECO:0000313" key="2">
    <source>
        <dbReference type="Proteomes" id="UP001055879"/>
    </source>
</evidence>
<sequence length="208" mass="22920">MMFFESGIGEKYAQAVNLCHKLLFARIGHLLSLEYWRRAATTRSQTVDSNEINTCTGLTLLCTVTLSNSFISFGRTISVDEATLPVPKIKSSKLCILNPQPPPSLPRWFRPVRLPEEDELLLRWFCSGCGEYDDVGDNKFTIPAGEIDEIGFGLHSELKFGQVPLLRCSDAVRDGFEAEKRASHKKHPVLAATWGGAGGFDGGAGEED</sequence>